<evidence type="ECO:0000259" key="10">
    <source>
        <dbReference type="PROSITE" id="PS50102"/>
    </source>
</evidence>
<name>A0A7J6RBB6_PEROL</name>
<dbReference type="EMBL" id="JABANM010023787">
    <property type="protein sequence ID" value="KAF4717306.1"/>
    <property type="molecule type" value="Genomic_DNA"/>
</dbReference>
<evidence type="ECO:0000256" key="9">
    <source>
        <dbReference type="SAM" id="MobiDB-lite"/>
    </source>
</evidence>
<keyword evidence="5" id="KW-0931">ER-Golgi transport</keyword>
<evidence type="ECO:0000313" key="11">
    <source>
        <dbReference type="EMBL" id="KAF4717306.1"/>
    </source>
</evidence>
<dbReference type="Pfam" id="PF00076">
    <property type="entry name" value="RRM_1"/>
    <property type="match status" value="2"/>
</dbReference>
<feature type="domain" description="RRM" evidence="10">
    <location>
        <begin position="96"/>
        <end position="163"/>
    </location>
</feature>
<dbReference type="Proteomes" id="UP000574390">
    <property type="component" value="Unassembled WGS sequence"/>
</dbReference>
<dbReference type="SMART" id="SM01399">
    <property type="entry name" value="Sybindin"/>
    <property type="match status" value="1"/>
</dbReference>
<feature type="region of interest" description="Disordered" evidence="9">
    <location>
        <begin position="321"/>
        <end position="351"/>
    </location>
</feature>
<dbReference type="InterPro" id="IPR007233">
    <property type="entry name" value="TRAPPC"/>
</dbReference>
<dbReference type="SUPFAM" id="SSF54928">
    <property type="entry name" value="RNA-binding domain, RBD"/>
    <property type="match status" value="2"/>
</dbReference>
<keyword evidence="4" id="KW-0256">Endoplasmic reticulum</keyword>
<dbReference type="GO" id="GO:0003723">
    <property type="term" value="F:RNA binding"/>
    <property type="evidence" value="ECO:0007669"/>
    <property type="project" value="UniProtKB-UniRule"/>
</dbReference>
<dbReference type="InterPro" id="IPR011012">
    <property type="entry name" value="Longin-like_dom_sf"/>
</dbReference>
<comment type="subcellular location">
    <subcellularLocation>
        <location evidence="2">Endoplasmic reticulum</location>
    </subcellularLocation>
    <subcellularLocation>
        <location evidence="1">Golgi apparatus</location>
        <location evidence="1">cis-Golgi network</location>
    </subcellularLocation>
</comment>
<evidence type="ECO:0000256" key="6">
    <source>
        <dbReference type="ARBA" id="ARBA00023034"/>
    </source>
</evidence>
<dbReference type="GO" id="GO:0005794">
    <property type="term" value="C:Golgi apparatus"/>
    <property type="evidence" value="ECO:0007669"/>
    <property type="project" value="UniProtKB-SubCell"/>
</dbReference>
<protein>
    <recommendedName>
        <fullName evidence="10">RRM domain-containing protein</fullName>
    </recommendedName>
</protein>
<dbReference type="SMART" id="SM00360">
    <property type="entry name" value="RRM"/>
    <property type="match status" value="3"/>
</dbReference>
<dbReference type="Gene3D" id="3.30.450.70">
    <property type="match status" value="1"/>
</dbReference>
<evidence type="ECO:0000256" key="1">
    <source>
        <dbReference type="ARBA" id="ARBA00004222"/>
    </source>
</evidence>
<comment type="similarity">
    <text evidence="7">Belongs to the TRAPP small subunits family. BET5 subfamily.</text>
</comment>
<evidence type="ECO:0000313" key="12">
    <source>
        <dbReference type="Proteomes" id="UP000574390"/>
    </source>
</evidence>
<dbReference type="GO" id="GO:0006888">
    <property type="term" value="P:endoplasmic reticulum to Golgi vesicle-mediated transport"/>
    <property type="evidence" value="ECO:0007669"/>
    <property type="project" value="TreeGrafter"/>
</dbReference>
<dbReference type="GO" id="GO:0005783">
    <property type="term" value="C:endoplasmic reticulum"/>
    <property type="evidence" value="ECO:0007669"/>
    <property type="project" value="UniProtKB-SubCell"/>
</dbReference>
<evidence type="ECO:0000256" key="2">
    <source>
        <dbReference type="ARBA" id="ARBA00004240"/>
    </source>
</evidence>
<dbReference type="CDD" id="cd00590">
    <property type="entry name" value="RRM_SF"/>
    <property type="match status" value="2"/>
</dbReference>
<evidence type="ECO:0000256" key="5">
    <source>
        <dbReference type="ARBA" id="ARBA00022892"/>
    </source>
</evidence>
<dbReference type="PANTHER" id="PTHR23249:SF16">
    <property type="entry name" value="TRAFFICKING PROTEIN PARTICLE COMPLEX SUBUNIT 1"/>
    <property type="match status" value="1"/>
</dbReference>
<dbReference type="AlphaFoldDB" id="A0A7J6RBB6"/>
<dbReference type="InterPro" id="IPR035979">
    <property type="entry name" value="RBD_domain_sf"/>
</dbReference>
<keyword evidence="8" id="KW-0694">RNA-binding</keyword>
<keyword evidence="6" id="KW-0333">Golgi apparatus</keyword>
<feature type="domain" description="RRM" evidence="10">
    <location>
        <begin position="3"/>
        <end position="88"/>
    </location>
</feature>
<dbReference type="Gene3D" id="3.30.70.330">
    <property type="match status" value="3"/>
</dbReference>
<feature type="region of interest" description="Disordered" evidence="9">
    <location>
        <begin position="364"/>
        <end position="396"/>
    </location>
</feature>
<evidence type="ECO:0000256" key="4">
    <source>
        <dbReference type="ARBA" id="ARBA00022824"/>
    </source>
</evidence>
<dbReference type="PROSITE" id="PS50102">
    <property type="entry name" value="RRM"/>
    <property type="match status" value="2"/>
</dbReference>
<reference evidence="11 12" key="1">
    <citation type="submission" date="2020-04" db="EMBL/GenBank/DDBJ databases">
        <title>Perkinsus olseni comparative genomics.</title>
        <authorList>
            <person name="Bogema D.R."/>
        </authorList>
    </citation>
    <scope>NUCLEOTIDE SEQUENCE [LARGE SCALE GENOMIC DNA]</scope>
    <source>
        <strain evidence="11">ATCC PRA-205</strain>
    </source>
</reference>
<accession>A0A7J6RBB6</accession>
<dbReference type="PANTHER" id="PTHR23249">
    <property type="entry name" value="TRAFFICKING PROTEIN PARTICLE COMPLEX SUBUNIT"/>
    <property type="match status" value="1"/>
</dbReference>
<organism evidence="11 12">
    <name type="scientific">Perkinsus olseni</name>
    <name type="common">Perkinsus atlanticus</name>
    <dbReference type="NCBI Taxonomy" id="32597"/>
    <lineage>
        <taxon>Eukaryota</taxon>
        <taxon>Sar</taxon>
        <taxon>Alveolata</taxon>
        <taxon>Perkinsozoa</taxon>
        <taxon>Perkinsea</taxon>
        <taxon>Perkinsida</taxon>
        <taxon>Perkinsidae</taxon>
        <taxon>Perkinsus</taxon>
    </lineage>
</organism>
<gene>
    <name evidence="11" type="ORF">FOZ62_010599</name>
</gene>
<dbReference type="Pfam" id="PF04099">
    <property type="entry name" value="Sybindin"/>
    <property type="match status" value="1"/>
</dbReference>
<dbReference type="InterPro" id="IPR012677">
    <property type="entry name" value="Nucleotide-bd_a/b_plait_sf"/>
</dbReference>
<evidence type="ECO:0000256" key="8">
    <source>
        <dbReference type="PROSITE-ProRule" id="PRU00176"/>
    </source>
</evidence>
<evidence type="ECO:0000256" key="3">
    <source>
        <dbReference type="ARBA" id="ARBA00022448"/>
    </source>
</evidence>
<dbReference type="GO" id="GO:0030008">
    <property type="term" value="C:TRAPP complex"/>
    <property type="evidence" value="ECO:0007669"/>
    <property type="project" value="InterPro"/>
</dbReference>
<keyword evidence="3" id="KW-0813">Transport</keyword>
<dbReference type="InterPro" id="IPR000504">
    <property type="entry name" value="RRM_dom"/>
</dbReference>
<comment type="caution">
    <text evidence="11">The sequence shown here is derived from an EMBL/GenBank/DDBJ whole genome shotgun (WGS) entry which is preliminary data.</text>
</comment>
<dbReference type="SUPFAM" id="SSF64356">
    <property type="entry name" value="SNARE-like"/>
    <property type="match status" value="1"/>
</dbReference>
<sequence>MSDTLLITGLPKNVEEQHIRAVFAGMGLLHVRLDRDSETQKPTGYAFIRFASPGLAAEALEKRGGSSNSQGWQVTMSARPDTVGVITEGACIDKSYQVYIGNLFPVIDSEKLTQVFKDKYEGVRAGRVIRTPPDDQGHSDSLGYGFVAFDSSAHSYSCLEEVDAAMKKAAKERKPADLASIFSEPLGPEKGLVIRPVYQPGDMEDTHMGEMVLQATSIHIAGVRPDSREALRQLFSRFGKLDPDREIFVSPRGHWARVTFVDHVNALGALSHLQGVPFNEKPLELTWHIFRRRPGVDDDADNFDSALRRAGAFGIRDTENRSAEFYESMKPQKRQRKEESPADEEQPTGTRAEWLRKTMAMLEPSDPAKADSGDTAAAEPAAVPTVVEDDEDSDAVSEHPIGRLPLSMIYTFYIFAPSGKVVYYEAYHRSRPVQNLQHEQRLLWGLIATMKSFGQAMSPLKAGAGPEGFNTFSTPEYKVHHCESRTGYMFVLTTDPTVDDMQDVMAAIYSDFFVELAVKNPMYEPGAPIDSKSCPNFAPRLRQFLQSKHQYSSLPLAFS</sequence>
<evidence type="ECO:0000256" key="7">
    <source>
        <dbReference type="ARBA" id="ARBA00038167"/>
    </source>
</evidence>
<feature type="compositionally biased region" description="Low complexity" evidence="9">
    <location>
        <begin position="375"/>
        <end position="386"/>
    </location>
</feature>
<proteinExistence type="inferred from homology"/>